<name>A0ABY5X913_ERWPY</name>
<evidence type="ECO:0000256" key="1">
    <source>
        <dbReference type="ARBA" id="ARBA00004141"/>
    </source>
</evidence>
<dbReference type="EMBL" id="CP103445">
    <property type="protein sequence ID" value="UWS33635.1"/>
    <property type="molecule type" value="Genomic_DNA"/>
</dbReference>
<accession>A0ABY5X913</accession>
<proteinExistence type="predicted"/>
<protein>
    <submittedName>
        <fullName evidence="7">MFS transporter</fullName>
    </submittedName>
</protein>
<organism evidence="7 8">
    <name type="scientific">Erwinia pyrifoliae</name>
    <dbReference type="NCBI Taxonomy" id="79967"/>
    <lineage>
        <taxon>Bacteria</taxon>
        <taxon>Pseudomonadati</taxon>
        <taxon>Pseudomonadota</taxon>
        <taxon>Gammaproteobacteria</taxon>
        <taxon>Enterobacterales</taxon>
        <taxon>Erwiniaceae</taxon>
        <taxon>Erwinia</taxon>
    </lineage>
</organism>
<dbReference type="InterPro" id="IPR011701">
    <property type="entry name" value="MFS"/>
</dbReference>
<evidence type="ECO:0000313" key="7">
    <source>
        <dbReference type="EMBL" id="UWS33635.1"/>
    </source>
</evidence>
<dbReference type="PANTHER" id="PTHR23508:SF10">
    <property type="entry name" value="CARBOXYLIC ACID TRANSPORTER PROTEIN HOMOLOG"/>
    <property type="match status" value="1"/>
</dbReference>
<comment type="subcellular location">
    <subcellularLocation>
        <location evidence="1">Membrane</location>
        <topology evidence="1">Multi-pass membrane protein</topology>
    </subcellularLocation>
</comment>
<feature type="domain" description="Major facilitator superfamily (MFS) profile" evidence="6">
    <location>
        <begin position="1"/>
        <end position="118"/>
    </location>
</feature>
<keyword evidence="3 5" id="KW-1133">Transmembrane helix</keyword>
<gene>
    <name evidence="7" type="ORF">NYP84_19140</name>
</gene>
<dbReference type="PROSITE" id="PS50850">
    <property type="entry name" value="MFS"/>
    <property type="match status" value="1"/>
</dbReference>
<dbReference type="Proteomes" id="UP001058553">
    <property type="component" value="Chromosome"/>
</dbReference>
<evidence type="ECO:0000256" key="5">
    <source>
        <dbReference type="SAM" id="Phobius"/>
    </source>
</evidence>
<feature type="transmembrane region" description="Helical" evidence="5">
    <location>
        <begin position="51"/>
        <end position="77"/>
    </location>
</feature>
<dbReference type="PANTHER" id="PTHR23508">
    <property type="entry name" value="CARBOXYLIC ACID TRANSPORTER PROTEIN HOMOLOG"/>
    <property type="match status" value="1"/>
</dbReference>
<sequence>MGWFRPADPRLYATSATLALTASQAGSLVTWTPIGTVLGGIIFGHLSDRFGLIRVLTFTILMFSLFTGLCAVAQGYWDLLAYRAAQKNGICPLSHHVPPHDDLPFSADSRRCLPDPGS</sequence>
<dbReference type="Gene3D" id="1.20.1250.20">
    <property type="entry name" value="MFS general substrate transporter like domains"/>
    <property type="match status" value="1"/>
</dbReference>
<evidence type="ECO:0000256" key="2">
    <source>
        <dbReference type="ARBA" id="ARBA00022692"/>
    </source>
</evidence>
<dbReference type="InterPro" id="IPR020846">
    <property type="entry name" value="MFS_dom"/>
</dbReference>
<evidence type="ECO:0000259" key="6">
    <source>
        <dbReference type="PROSITE" id="PS50850"/>
    </source>
</evidence>
<evidence type="ECO:0000313" key="8">
    <source>
        <dbReference type="Proteomes" id="UP001058553"/>
    </source>
</evidence>
<dbReference type="InterPro" id="IPR036259">
    <property type="entry name" value="MFS_trans_sf"/>
</dbReference>
<dbReference type="SUPFAM" id="SSF103473">
    <property type="entry name" value="MFS general substrate transporter"/>
    <property type="match status" value="1"/>
</dbReference>
<evidence type="ECO:0000256" key="4">
    <source>
        <dbReference type="ARBA" id="ARBA00023136"/>
    </source>
</evidence>
<dbReference type="RefSeq" id="WP_259819101.1">
    <property type="nucleotide sequence ID" value="NZ_CP103445.1"/>
</dbReference>
<keyword evidence="8" id="KW-1185">Reference proteome</keyword>
<keyword evidence="4 5" id="KW-0472">Membrane</keyword>
<dbReference type="Pfam" id="PF07690">
    <property type="entry name" value="MFS_1"/>
    <property type="match status" value="1"/>
</dbReference>
<reference evidence="7" key="1">
    <citation type="submission" date="2022-07" db="EMBL/GenBank/DDBJ databases">
        <title>Genetic diversity of Erwinia pyrifoliae.</title>
        <authorList>
            <person name="Park D.S."/>
            <person name="Ham H."/>
        </authorList>
    </citation>
    <scope>NUCLEOTIDE SEQUENCE</scope>
    <source>
        <strain evidence="7">CP201486</strain>
    </source>
</reference>
<evidence type="ECO:0000256" key="3">
    <source>
        <dbReference type="ARBA" id="ARBA00022989"/>
    </source>
</evidence>
<keyword evidence="2 5" id="KW-0812">Transmembrane</keyword>